<accession>A0ABQ0E0C5</accession>
<organism evidence="1 2">
    <name type="scientific">Porphyromonas miyakawae</name>
    <dbReference type="NCBI Taxonomy" id="3137470"/>
    <lineage>
        <taxon>Bacteria</taxon>
        <taxon>Pseudomonadati</taxon>
        <taxon>Bacteroidota</taxon>
        <taxon>Bacteroidia</taxon>
        <taxon>Bacteroidales</taxon>
        <taxon>Porphyromonadaceae</taxon>
        <taxon>Porphyromonas</taxon>
    </lineage>
</organism>
<evidence type="ECO:0000313" key="2">
    <source>
        <dbReference type="Proteomes" id="UP001628220"/>
    </source>
</evidence>
<protein>
    <submittedName>
        <fullName evidence="1">Uncharacterized protein</fullName>
    </submittedName>
</protein>
<evidence type="ECO:0000313" key="1">
    <source>
        <dbReference type="EMBL" id="GAB1251114.1"/>
    </source>
</evidence>
<gene>
    <name evidence="1" type="ORF">Tsumi_02180</name>
</gene>
<keyword evidence="2" id="KW-1185">Reference proteome</keyword>
<name>A0ABQ0E0C5_9PORP</name>
<comment type="caution">
    <text evidence="1">The sequence shown here is derived from an EMBL/GenBank/DDBJ whole genome shotgun (WGS) entry which is preliminary data.</text>
</comment>
<dbReference type="EMBL" id="BAAFSF010000001">
    <property type="protein sequence ID" value="GAB1251114.1"/>
    <property type="molecule type" value="Genomic_DNA"/>
</dbReference>
<sequence length="60" mass="6920">MKKEKIDDPRLVAALMALSEELADMPHDMDNAKLTIKRTNSVSAWSLKTNMMRETPIRLY</sequence>
<proteinExistence type="predicted"/>
<reference evidence="1 2" key="1">
    <citation type="journal article" date="2025" name="Int. J. Syst. Evol. Microbiol.">
        <title>Desulfovibrio falkowii sp. nov., Porphyromonas miyakawae sp. nov., Mediterraneibacter flintii sp. nov. and Owariibacterium komagatae gen. nov., sp. nov., isolated from human faeces.</title>
        <authorList>
            <person name="Hamaguchi T."/>
            <person name="Ohara M."/>
            <person name="Hisatomi A."/>
            <person name="Sekiguchi K."/>
            <person name="Takeda J.I."/>
            <person name="Ueyama J."/>
            <person name="Ito M."/>
            <person name="Nishiwaki H."/>
            <person name="Ogi T."/>
            <person name="Hirayama M."/>
            <person name="Ohkuma M."/>
            <person name="Sakamoto M."/>
            <person name="Ohno K."/>
        </authorList>
    </citation>
    <scope>NUCLEOTIDE SEQUENCE [LARGE SCALE GENOMIC DNA]</scope>
    <source>
        <strain evidence="1 2">13CB11C</strain>
    </source>
</reference>
<dbReference type="Proteomes" id="UP001628220">
    <property type="component" value="Unassembled WGS sequence"/>
</dbReference>
<dbReference type="RefSeq" id="WP_411914930.1">
    <property type="nucleotide sequence ID" value="NZ_BAAFSF010000001.1"/>
</dbReference>